<evidence type="ECO:0000313" key="1">
    <source>
        <dbReference type="EMBL" id="KAK3869433.1"/>
    </source>
</evidence>
<dbReference type="EMBL" id="JAWQEG010002836">
    <property type="protein sequence ID" value="KAK3869433.1"/>
    <property type="molecule type" value="Genomic_DNA"/>
</dbReference>
<sequence length="68" mass="7571">MTVTPTITTSGSTHPKIYWDNIMYSIMGNMQERSWYCQWLGTGMTAPQTSNTVIVPSATPWMDVLGAL</sequence>
<reference evidence="1" key="1">
    <citation type="submission" date="2023-10" db="EMBL/GenBank/DDBJ databases">
        <title>Genome assemblies of two species of porcelain crab, Petrolisthes cinctipes and Petrolisthes manimaculis (Anomura: Porcellanidae).</title>
        <authorList>
            <person name="Angst P."/>
        </authorList>
    </citation>
    <scope>NUCLEOTIDE SEQUENCE</scope>
    <source>
        <strain evidence="1">PB745_01</strain>
        <tissue evidence="1">Gill</tissue>
    </source>
</reference>
<comment type="caution">
    <text evidence="1">The sequence shown here is derived from an EMBL/GenBank/DDBJ whole genome shotgun (WGS) entry which is preliminary data.</text>
</comment>
<proteinExistence type="predicted"/>
<evidence type="ECO:0000313" key="2">
    <source>
        <dbReference type="Proteomes" id="UP001286313"/>
    </source>
</evidence>
<name>A0AAE1FAZ2_PETCI</name>
<dbReference type="Proteomes" id="UP001286313">
    <property type="component" value="Unassembled WGS sequence"/>
</dbReference>
<organism evidence="1 2">
    <name type="scientific">Petrolisthes cinctipes</name>
    <name type="common">Flat porcelain crab</name>
    <dbReference type="NCBI Taxonomy" id="88211"/>
    <lineage>
        <taxon>Eukaryota</taxon>
        <taxon>Metazoa</taxon>
        <taxon>Ecdysozoa</taxon>
        <taxon>Arthropoda</taxon>
        <taxon>Crustacea</taxon>
        <taxon>Multicrustacea</taxon>
        <taxon>Malacostraca</taxon>
        <taxon>Eumalacostraca</taxon>
        <taxon>Eucarida</taxon>
        <taxon>Decapoda</taxon>
        <taxon>Pleocyemata</taxon>
        <taxon>Anomura</taxon>
        <taxon>Galatheoidea</taxon>
        <taxon>Porcellanidae</taxon>
        <taxon>Petrolisthes</taxon>
    </lineage>
</organism>
<gene>
    <name evidence="1" type="ORF">Pcinc_025251</name>
</gene>
<keyword evidence="2" id="KW-1185">Reference proteome</keyword>
<dbReference type="AlphaFoldDB" id="A0AAE1FAZ2"/>
<protein>
    <submittedName>
        <fullName evidence="1">Uncharacterized protein</fullName>
    </submittedName>
</protein>
<accession>A0AAE1FAZ2</accession>